<keyword evidence="5" id="KW-1185">Reference proteome</keyword>
<keyword evidence="1" id="KW-0677">Repeat</keyword>
<evidence type="ECO:0000256" key="1">
    <source>
        <dbReference type="ARBA" id="ARBA00022737"/>
    </source>
</evidence>
<evidence type="ECO:0000259" key="3">
    <source>
        <dbReference type="Pfam" id="PF24883"/>
    </source>
</evidence>
<dbReference type="Pfam" id="PF24883">
    <property type="entry name" value="NPHP3_N"/>
    <property type="match status" value="1"/>
</dbReference>
<proteinExistence type="predicted"/>
<dbReference type="Proteomes" id="UP000620124">
    <property type="component" value="Unassembled WGS sequence"/>
</dbReference>
<evidence type="ECO:0000256" key="2">
    <source>
        <dbReference type="SAM" id="MobiDB-lite"/>
    </source>
</evidence>
<dbReference type="PANTHER" id="PTHR10039">
    <property type="entry name" value="AMELOGENIN"/>
    <property type="match status" value="1"/>
</dbReference>
<protein>
    <submittedName>
        <fullName evidence="4">NACHT domain-containing protein</fullName>
    </submittedName>
</protein>
<name>A0A8H6YGV8_9AGAR</name>
<dbReference type="AlphaFoldDB" id="A0A8H6YGV8"/>
<dbReference type="InterPro" id="IPR056884">
    <property type="entry name" value="NPHP3-like_N"/>
</dbReference>
<evidence type="ECO:0000313" key="4">
    <source>
        <dbReference type="EMBL" id="KAF7358071.1"/>
    </source>
</evidence>
<feature type="domain" description="Nephrocystin 3-like N-terminal" evidence="3">
    <location>
        <begin position="327"/>
        <end position="511"/>
    </location>
</feature>
<evidence type="ECO:0000313" key="5">
    <source>
        <dbReference type="Proteomes" id="UP000620124"/>
    </source>
</evidence>
<organism evidence="4 5">
    <name type="scientific">Mycena venus</name>
    <dbReference type="NCBI Taxonomy" id="2733690"/>
    <lineage>
        <taxon>Eukaryota</taxon>
        <taxon>Fungi</taxon>
        <taxon>Dikarya</taxon>
        <taxon>Basidiomycota</taxon>
        <taxon>Agaricomycotina</taxon>
        <taxon>Agaricomycetes</taxon>
        <taxon>Agaricomycetidae</taxon>
        <taxon>Agaricales</taxon>
        <taxon>Marasmiineae</taxon>
        <taxon>Mycenaceae</taxon>
        <taxon>Mycena</taxon>
    </lineage>
</organism>
<sequence length="876" mass="97950">MPSFFRPKSGDTLSPPTKGQDLLHPALECNRLHPQNPQVLHVSSFHITVLSKLITIPPDPPVAQSSLSVPGPSLFSASNATLEQPDSPLPWKPFTFNASVLRDLHEWNKIHQNSEDHLPNVLRGVVEKVRQKVATTMDSKGVQIALDAIPNGTIPAGNIVKGLVWITVLCLNIPERKKAAYNFAIQTAEHLNAMADAFGTAPPDDYLTQLCMDDLKPFCDTANEICEWAYKQVTSKGAFDDQLQAEFKQKLDNATRSFLTISTIRTIHAISALDGGVVELLNYNKQTARLARIKKKFGNLIATQYQSKDQDKEKCHEVTRASVLEKLDSWIRASSNEEFVDRCWWMTGIAGVGKTAIAISTVQYLLDRQPLSTKQDNSVGSVDEAPILYGQYFCNHKLDTCKLRCLFPTLAIQIAETSPAAAHIIDTALENTPSLAHVFNFKQAKEIFLKPLHHLAKASPSITFVIVIDGVDEFQPALGMPPSSIYQEVTTVLVKVAEELPMNARLVILSRPEHEIIKHLSPHTRQHDLPTEESFNDVQQYFEVELPKLGIVDFPSTVQLDILSSAAAGHLGWATQAVRWLFTEHQWCPDATLDEKIKAISRNAKGDLDELYKFILSRSLPPENYQQRLSFVLQFQQLLRCLAVLTTPEPIWVICELIQSDGNFDVLKCLQQLSSLYAKGIETVTLDTVPQPHKSFFDFITARALGEFHIEVATGHRELASSCFRIMKEHLHFNMGGFVSPLLDIDDAPLKVSAHVSYACLSFAHHLSLDPTFSFVLFAQETRVQQVRSVVLSPYPVYPVLYFLYDKSALLGHRNPPWHLRPFPITTPSSGPFRSMLATPLCTPPHKAFTRYSIIDPLAAEQWVYADPKSCSSTHH</sequence>
<dbReference type="Gene3D" id="3.40.50.300">
    <property type="entry name" value="P-loop containing nucleotide triphosphate hydrolases"/>
    <property type="match status" value="1"/>
</dbReference>
<comment type="caution">
    <text evidence="4">The sequence shown here is derived from an EMBL/GenBank/DDBJ whole genome shotgun (WGS) entry which is preliminary data.</text>
</comment>
<feature type="region of interest" description="Disordered" evidence="2">
    <location>
        <begin position="1"/>
        <end position="21"/>
    </location>
</feature>
<reference evidence="4" key="1">
    <citation type="submission" date="2020-05" db="EMBL/GenBank/DDBJ databases">
        <title>Mycena genomes resolve the evolution of fungal bioluminescence.</title>
        <authorList>
            <person name="Tsai I.J."/>
        </authorList>
    </citation>
    <scope>NUCLEOTIDE SEQUENCE</scope>
    <source>
        <strain evidence="4">CCC161011</strain>
    </source>
</reference>
<dbReference type="EMBL" id="JACAZI010000006">
    <property type="protein sequence ID" value="KAF7358071.1"/>
    <property type="molecule type" value="Genomic_DNA"/>
</dbReference>
<dbReference type="PANTHER" id="PTHR10039:SF17">
    <property type="entry name" value="FUNGAL STAND N-TERMINAL GOODBYE DOMAIN-CONTAINING PROTEIN-RELATED"/>
    <property type="match status" value="1"/>
</dbReference>
<dbReference type="SUPFAM" id="SSF52540">
    <property type="entry name" value="P-loop containing nucleoside triphosphate hydrolases"/>
    <property type="match status" value="1"/>
</dbReference>
<dbReference type="OrthoDB" id="163438at2759"/>
<accession>A0A8H6YGV8</accession>
<gene>
    <name evidence="4" type="ORF">MVEN_00854800</name>
</gene>
<dbReference type="InterPro" id="IPR027417">
    <property type="entry name" value="P-loop_NTPase"/>
</dbReference>